<dbReference type="EMBL" id="VDMN01000005">
    <property type="protein sequence ID" value="TNM61604.1"/>
    <property type="molecule type" value="Genomic_DNA"/>
</dbReference>
<organism evidence="3 4">
    <name type="scientific">Aliirhizobium smilacinae</name>
    <dbReference type="NCBI Taxonomy" id="1395944"/>
    <lineage>
        <taxon>Bacteria</taxon>
        <taxon>Pseudomonadati</taxon>
        <taxon>Pseudomonadota</taxon>
        <taxon>Alphaproteobacteria</taxon>
        <taxon>Hyphomicrobiales</taxon>
        <taxon>Rhizobiaceae</taxon>
        <taxon>Aliirhizobium</taxon>
    </lineage>
</organism>
<dbReference type="Pfam" id="PF01266">
    <property type="entry name" value="DAO"/>
    <property type="match status" value="1"/>
</dbReference>
<evidence type="ECO:0000259" key="2">
    <source>
        <dbReference type="Pfam" id="PF01266"/>
    </source>
</evidence>
<dbReference type="GO" id="GO:0016491">
    <property type="term" value="F:oxidoreductase activity"/>
    <property type="evidence" value="ECO:0007669"/>
    <property type="project" value="UniProtKB-KW"/>
</dbReference>
<proteinExistence type="predicted"/>
<reference evidence="3 4" key="1">
    <citation type="submission" date="2019-06" db="EMBL/GenBank/DDBJ databases">
        <title>The draft genome of Rhizobium smilacinae PTYR-5.</title>
        <authorList>
            <person name="Liu L."/>
            <person name="Li L."/>
            <person name="Zhang X."/>
        </authorList>
    </citation>
    <scope>NUCLEOTIDE SEQUENCE [LARGE SCALE GENOMIC DNA]</scope>
    <source>
        <strain evidence="3 4">PTYR-5</strain>
    </source>
</reference>
<dbReference type="PANTHER" id="PTHR13847">
    <property type="entry name" value="SARCOSINE DEHYDROGENASE-RELATED"/>
    <property type="match status" value="1"/>
</dbReference>
<dbReference type="PANTHER" id="PTHR13847:SF281">
    <property type="entry name" value="FAD DEPENDENT OXIDOREDUCTASE DOMAIN-CONTAINING PROTEIN"/>
    <property type="match status" value="1"/>
</dbReference>
<evidence type="ECO:0000256" key="1">
    <source>
        <dbReference type="ARBA" id="ARBA00023002"/>
    </source>
</evidence>
<dbReference type="Gene3D" id="3.30.9.10">
    <property type="entry name" value="D-Amino Acid Oxidase, subunit A, domain 2"/>
    <property type="match status" value="1"/>
</dbReference>
<name>A0A5C4XGG5_9HYPH</name>
<sequence length="455" mass="50229">MGRRRNLPSIRQSASIISAVRSRRQSMFEVDWQTPHLWRKTAQTRTTAPRLSGDHHTDVLVVGGGFTGMAAALGARDCGLNVVLLEGNEIGSAASGRNNGLVISHHSKASPSEFEKVYGKPLGERYNRMVADAAGVAFGLMQRFNIDAHQVQEGWIQPAHTEKTLERARQFHDEWKAFGANVSWLDRDDVSARIGSPYLGGWMVHNSGHINPFAMTIGLADALEREGVRIFENSRATRIERIATGWRVLTTSGSVTAPEVILATNALTEDIWPGLKRTLIPFKVFQAATPPLSEELRAQILVGNPAVSDMRNDLRYFHYDCDNRLVSGATHSLWFDEAQRGRAKVAQMLGKAFKAFGGPPEVDEYWHGTFAVVPDRQPRLYRLAPGLVFGGIYSGRGVALSMSLGQELGRWAAGKSSDDQMPLPVTSMKPIPLHALAVQTANKMHAWHRLKDRLG</sequence>
<evidence type="ECO:0000313" key="3">
    <source>
        <dbReference type="EMBL" id="TNM61604.1"/>
    </source>
</evidence>
<dbReference type="SUPFAM" id="SSF51905">
    <property type="entry name" value="FAD/NAD(P)-binding domain"/>
    <property type="match status" value="1"/>
</dbReference>
<dbReference type="AlphaFoldDB" id="A0A5C4XGG5"/>
<dbReference type="OrthoDB" id="9814969at2"/>
<keyword evidence="4" id="KW-1185">Reference proteome</keyword>
<feature type="domain" description="FAD dependent oxidoreductase" evidence="2">
    <location>
        <begin position="58"/>
        <end position="410"/>
    </location>
</feature>
<keyword evidence="1" id="KW-0560">Oxidoreductase</keyword>
<comment type="caution">
    <text evidence="3">The sequence shown here is derived from an EMBL/GenBank/DDBJ whole genome shotgun (WGS) entry which is preliminary data.</text>
</comment>
<evidence type="ECO:0000313" key="4">
    <source>
        <dbReference type="Proteomes" id="UP000311605"/>
    </source>
</evidence>
<dbReference type="InterPro" id="IPR036188">
    <property type="entry name" value="FAD/NAD-bd_sf"/>
</dbReference>
<gene>
    <name evidence="3" type="ORF">FHP24_20245</name>
</gene>
<protein>
    <submittedName>
        <fullName evidence="3">FAD-binding oxidoreductase</fullName>
    </submittedName>
</protein>
<dbReference type="Gene3D" id="3.50.50.60">
    <property type="entry name" value="FAD/NAD(P)-binding domain"/>
    <property type="match status" value="1"/>
</dbReference>
<dbReference type="GO" id="GO:0005737">
    <property type="term" value="C:cytoplasm"/>
    <property type="evidence" value="ECO:0007669"/>
    <property type="project" value="TreeGrafter"/>
</dbReference>
<dbReference type="Proteomes" id="UP000311605">
    <property type="component" value="Unassembled WGS sequence"/>
</dbReference>
<accession>A0A5C4XGG5</accession>
<dbReference type="InterPro" id="IPR006076">
    <property type="entry name" value="FAD-dep_OxRdtase"/>
</dbReference>